<evidence type="ECO:0008006" key="4">
    <source>
        <dbReference type="Google" id="ProtNLM"/>
    </source>
</evidence>
<dbReference type="EMBL" id="JBHSFH010000005">
    <property type="protein sequence ID" value="MFC4494601.1"/>
    <property type="molecule type" value="Genomic_DNA"/>
</dbReference>
<evidence type="ECO:0000313" key="2">
    <source>
        <dbReference type="EMBL" id="MFC4494601.1"/>
    </source>
</evidence>
<reference evidence="3" key="1">
    <citation type="journal article" date="2019" name="Int. J. Syst. Evol. Microbiol.">
        <title>The Global Catalogue of Microorganisms (GCM) 10K type strain sequencing project: providing services to taxonomists for standard genome sequencing and annotation.</title>
        <authorList>
            <consortium name="The Broad Institute Genomics Platform"/>
            <consortium name="The Broad Institute Genome Sequencing Center for Infectious Disease"/>
            <person name="Wu L."/>
            <person name="Ma J."/>
        </authorList>
    </citation>
    <scope>NUCLEOTIDE SEQUENCE [LARGE SCALE GENOMIC DNA]</scope>
    <source>
        <strain evidence="3">CGMCC 4.7357</strain>
    </source>
</reference>
<protein>
    <recommendedName>
        <fullName evidence="4">Integral membrane protein</fullName>
    </recommendedName>
</protein>
<keyword evidence="1" id="KW-0812">Transmembrane</keyword>
<keyword evidence="1" id="KW-0472">Membrane</keyword>
<name>A0ABV9A6P6_9ACTN</name>
<evidence type="ECO:0000313" key="3">
    <source>
        <dbReference type="Proteomes" id="UP001595997"/>
    </source>
</evidence>
<proteinExistence type="predicted"/>
<keyword evidence="1" id="KW-1133">Transmembrane helix</keyword>
<dbReference type="Proteomes" id="UP001595997">
    <property type="component" value="Unassembled WGS sequence"/>
</dbReference>
<sequence>MREAETDPHARAPRAWIAPLVATVLTLPAGFFALVFVMLSPMACDSCSEADQSRFDATFGPSFVIFLCGLAVSAVLLLLSWVLPWRQRYAERRVVLAVAAFFCLPFFSALFWGLVDWPS</sequence>
<dbReference type="RefSeq" id="WP_386445900.1">
    <property type="nucleotide sequence ID" value="NZ_JBHSFH010000005.1"/>
</dbReference>
<evidence type="ECO:0000256" key="1">
    <source>
        <dbReference type="SAM" id="Phobius"/>
    </source>
</evidence>
<keyword evidence="3" id="KW-1185">Reference proteome</keyword>
<feature type="transmembrane region" description="Helical" evidence="1">
    <location>
        <begin position="59"/>
        <end position="82"/>
    </location>
</feature>
<comment type="caution">
    <text evidence="2">The sequence shown here is derived from an EMBL/GenBank/DDBJ whole genome shotgun (WGS) entry which is preliminary data.</text>
</comment>
<organism evidence="2 3">
    <name type="scientific">Streptomyces ovatisporus</name>
    <dbReference type="NCBI Taxonomy" id="1128682"/>
    <lineage>
        <taxon>Bacteria</taxon>
        <taxon>Bacillati</taxon>
        <taxon>Actinomycetota</taxon>
        <taxon>Actinomycetes</taxon>
        <taxon>Kitasatosporales</taxon>
        <taxon>Streptomycetaceae</taxon>
        <taxon>Streptomyces</taxon>
    </lineage>
</organism>
<feature type="transmembrane region" description="Helical" evidence="1">
    <location>
        <begin position="16"/>
        <end position="39"/>
    </location>
</feature>
<accession>A0ABV9A6P6</accession>
<gene>
    <name evidence="2" type="ORF">ACFPA8_10700</name>
</gene>
<feature type="transmembrane region" description="Helical" evidence="1">
    <location>
        <begin position="94"/>
        <end position="115"/>
    </location>
</feature>